<feature type="coiled-coil region" evidence="1">
    <location>
        <begin position="657"/>
        <end position="684"/>
    </location>
</feature>
<proteinExistence type="predicted"/>
<protein>
    <submittedName>
        <fullName evidence="3">Uncharacterized protein</fullName>
    </submittedName>
</protein>
<evidence type="ECO:0000313" key="3">
    <source>
        <dbReference type="EMBL" id="KAL2073113.1"/>
    </source>
</evidence>
<evidence type="ECO:0000256" key="2">
    <source>
        <dbReference type="SAM" id="MobiDB-lite"/>
    </source>
</evidence>
<feature type="region of interest" description="Disordered" evidence="2">
    <location>
        <begin position="422"/>
        <end position="541"/>
    </location>
</feature>
<evidence type="ECO:0000313" key="4">
    <source>
        <dbReference type="Proteomes" id="UP001595075"/>
    </source>
</evidence>
<comment type="caution">
    <text evidence="3">The sequence shown here is derived from an EMBL/GenBank/DDBJ whole genome shotgun (WGS) entry which is preliminary data.</text>
</comment>
<name>A0ABR4CT08_9HELO</name>
<dbReference type="EMBL" id="JAZHXI010000003">
    <property type="protein sequence ID" value="KAL2073113.1"/>
    <property type="molecule type" value="Genomic_DNA"/>
</dbReference>
<feature type="region of interest" description="Disordered" evidence="2">
    <location>
        <begin position="175"/>
        <end position="207"/>
    </location>
</feature>
<reference evidence="3 4" key="1">
    <citation type="journal article" date="2024" name="Commun. Biol.">
        <title>Comparative genomic analysis of thermophilic fungi reveals convergent evolutionary adaptations and gene losses.</title>
        <authorList>
            <person name="Steindorff A.S."/>
            <person name="Aguilar-Pontes M.V."/>
            <person name="Robinson A.J."/>
            <person name="Andreopoulos B."/>
            <person name="LaButti K."/>
            <person name="Kuo A."/>
            <person name="Mondo S."/>
            <person name="Riley R."/>
            <person name="Otillar R."/>
            <person name="Haridas S."/>
            <person name="Lipzen A."/>
            <person name="Grimwood J."/>
            <person name="Schmutz J."/>
            <person name="Clum A."/>
            <person name="Reid I.D."/>
            <person name="Moisan M.C."/>
            <person name="Butler G."/>
            <person name="Nguyen T.T.M."/>
            <person name="Dewar K."/>
            <person name="Conant G."/>
            <person name="Drula E."/>
            <person name="Henrissat B."/>
            <person name="Hansel C."/>
            <person name="Singer S."/>
            <person name="Hutchinson M.I."/>
            <person name="de Vries R.P."/>
            <person name="Natvig D.O."/>
            <person name="Powell A.J."/>
            <person name="Tsang A."/>
            <person name="Grigoriev I.V."/>
        </authorList>
    </citation>
    <scope>NUCLEOTIDE SEQUENCE [LARGE SCALE GENOMIC DNA]</scope>
    <source>
        <strain evidence="3 4">CBS 494.80</strain>
    </source>
</reference>
<organism evidence="3 4">
    <name type="scientific">Oculimacula yallundae</name>
    <dbReference type="NCBI Taxonomy" id="86028"/>
    <lineage>
        <taxon>Eukaryota</taxon>
        <taxon>Fungi</taxon>
        <taxon>Dikarya</taxon>
        <taxon>Ascomycota</taxon>
        <taxon>Pezizomycotina</taxon>
        <taxon>Leotiomycetes</taxon>
        <taxon>Helotiales</taxon>
        <taxon>Ploettnerulaceae</taxon>
        <taxon>Oculimacula</taxon>
    </lineage>
</organism>
<feature type="compositionally biased region" description="Polar residues" evidence="2">
    <location>
        <begin position="425"/>
        <end position="440"/>
    </location>
</feature>
<feature type="compositionally biased region" description="Basic and acidic residues" evidence="2">
    <location>
        <begin position="175"/>
        <end position="189"/>
    </location>
</feature>
<accession>A0ABR4CT08</accession>
<dbReference type="Proteomes" id="UP001595075">
    <property type="component" value="Unassembled WGS sequence"/>
</dbReference>
<keyword evidence="4" id="KW-1185">Reference proteome</keyword>
<keyword evidence="1" id="KW-0175">Coiled coil</keyword>
<sequence>MARTKIDKPYTPAELEAELSRLKPPLGSLTTNEQIRAACMERELAEFDKPTEQLKTDAFWEHLHKISPSPKSNLMHHKVWDEITLYDRMGATSQDLVDGETLAMDSFVEGTSLLSGCEEFSAAKARLDGGRISGSEFFRLFLRLEKVKHGIDKWTPDALYDLRCRLHECVTQMDAKRAQPEQPDPREQPMHSQPNTAETNMTRPGVRNKFDLMPTMRKKAIKAAIAAEVELLTPKLGSLETLDQIAEACNLLQTLRVETALSEDITKLHAVREYINRQPNCQYISSEIGLYSTIGQTSAFLLDGPKFDMDPTKAADHHSNKLNIRSLLELGCAVESWSYLSLEGALGHFLMHDEVHNVKLQKGSAAELFRAFVRIQDVETWNFEEMYKLNQTIYKVAEDFRRQRRIKQESVSTYHEVMRQRGFSVPSTGSSPRSQVSVSYENHDHASSSTKHGLPAQETNRSKRPRTSSSKTKKQDSVTNTGNSQEGVVDEEDLYDATPSPESSSSRLRSSSTMNTASAVSPNTSFNSEVESDIQSGTVCTSEKSSQLDITVGLQVEDVFQAKLNQVAEDLRYERNENKATDKALATAAKDMQVAEYEFEEAYRGVDTRFKKVDLLCSDLSSSSDSTSIRAAAKACMDFGLAEGATVMKLLQPAIAIEQARENYENSASKLRKLESKLKRLSDIFDED</sequence>
<feature type="compositionally biased region" description="Polar residues" evidence="2">
    <location>
        <begin position="190"/>
        <end position="202"/>
    </location>
</feature>
<feature type="compositionally biased region" description="Low complexity" evidence="2">
    <location>
        <begin position="499"/>
        <end position="512"/>
    </location>
</feature>
<feature type="compositionally biased region" description="Polar residues" evidence="2">
    <location>
        <begin position="513"/>
        <end position="541"/>
    </location>
</feature>
<gene>
    <name evidence="3" type="ORF">VTL71DRAFT_10437</name>
</gene>
<feature type="compositionally biased region" description="Polar residues" evidence="2">
    <location>
        <begin position="477"/>
        <end position="486"/>
    </location>
</feature>
<evidence type="ECO:0000256" key="1">
    <source>
        <dbReference type="SAM" id="Coils"/>
    </source>
</evidence>